<organism evidence="3 4">
    <name type="scientific">Tepidiforma thermophila (strain KCTC 52669 / CGMCC 1.13589 / G233)</name>
    <dbReference type="NCBI Taxonomy" id="2761530"/>
    <lineage>
        <taxon>Bacteria</taxon>
        <taxon>Bacillati</taxon>
        <taxon>Chloroflexota</taxon>
        <taxon>Tepidiformia</taxon>
        <taxon>Tepidiformales</taxon>
        <taxon>Tepidiformaceae</taxon>
        <taxon>Tepidiforma</taxon>
    </lineage>
</organism>
<accession>A0A2A9HIN6</accession>
<dbReference type="RefSeq" id="WP_098504393.1">
    <property type="nucleotide sequence ID" value="NZ_PDJQ01000001.1"/>
</dbReference>
<keyword evidence="1" id="KW-0812">Transmembrane</keyword>
<evidence type="ECO:0000259" key="2">
    <source>
        <dbReference type="Pfam" id="PF04865"/>
    </source>
</evidence>
<gene>
    <name evidence="3" type="ORF">A9A59_2316</name>
</gene>
<sequence length="447" mass="47180">MRRLLRHAEETGRVIAVATRSRALADRAREAGLPVARRPHQVRWDAAGRYVIRLGPLSIVAPAIGRFVQVAIIAGVAALALFLALFLAPSATVVAYPPTETLAETITITAIRDLAEPDYDARRLPAVAVSASRSYTLAVPATGTVRVGVGYARATVTITNPTSADVLVTAGAVLLAAPDFLDFELDADVTVPRNGSATAAVVARQPGERYNLPAGSITGWFDERYRFLAVTNPEPAAGGTSEPRPAPSEADVIAIRQLAASLADSDAVREDLAAARPRDAVFLRTASASAKLGTPRPAIGTPSPVLLLDVTIEVTALAVTEAVLRELAVRALVPPGSRGELLAETIRASETGASTYDAEADAFTTSLRLSAEFARDITAADLQAAIKGKRPSEARSTLRERYAIDEADVRVVPGWAPFLPRFGIRLDVRLAVPEESPAVGTSPANRE</sequence>
<keyword evidence="1" id="KW-0472">Membrane</keyword>
<protein>
    <submittedName>
        <fullName evidence="3">Baseplate J-like protein</fullName>
    </submittedName>
</protein>
<evidence type="ECO:0000256" key="1">
    <source>
        <dbReference type="SAM" id="Phobius"/>
    </source>
</evidence>
<dbReference type="Proteomes" id="UP000223071">
    <property type="component" value="Unassembled WGS sequence"/>
</dbReference>
<feature type="transmembrane region" description="Helical" evidence="1">
    <location>
        <begin position="67"/>
        <end position="88"/>
    </location>
</feature>
<dbReference type="AlphaFoldDB" id="A0A2A9HIN6"/>
<proteinExistence type="predicted"/>
<evidence type="ECO:0000313" key="3">
    <source>
        <dbReference type="EMBL" id="PFG75051.1"/>
    </source>
</evidence>
<keyword evidence="1" id="KW-1133">Transmembrane helix</keyword>
<keyword evidence="4" id="KW-1185">Reference proteome</keyword>
<reference evidence="3 4" key="1">
    <citation type="submission" date="2017-09" db="EMBL/GenBank/DDBJ databases">
        <title>Sequencing the genomes of two abundant thermophiles in Great Basin hot springs: Thermocrinis jamiesonii and novel Chloroflexi Thermoflexus hugenholtzii.</title>
        <authorList>
            <person name="Hedlund B."/>
        </authorList>
    </citation>
    <scope>NUCLEOTIDE SEQUENCE [LARGE SCALE GENOMIC DNA]</scope>
    <source>
        <strain evidence="3 4">G233</strain>
    </source>
</reference>
<feature type="domain" description="Baseplate protein J-like barrel" evidence="2">
    <location>
        <begin position="155"/>
        <end position="239"/>
    </location>
</feature>
<dbReference type="EMBL" id="PDJQ01000001">
    <property type="protein sequence ID" value="PFG75051.1"/>
    <property type="molecule type" value="Genomic_DNA"/>
</dbReference>
<dbReference type="Pfam" id="PF04865">
    <property type="entry name" value="Baseplate_J"/>
    <property type="match status" value="1"/>
</dbReference>
<dbReference type="InterPro" id="IPR006949">
    <property type="entry name" value="Barrel_Baseplate_J-like"/>
</dbReference>
<evidence type="ECO:0000313" key="4">
    <source>
        <dbReference type="Proteomes" id="UP000223071"/>
    </source>
</evidence>
<name>A0A2A9HIN6_TEPT2</name>
<comment type="caution">
    <text evidence="3">The sequence shown here is derived from an EMBL/GenBank/DDBJ whole genome shotgun (WGS) entry which is preliminary data.</text>
</comment>